<proteinExistence type="predicted"/>
<dbReference type="Proteomes" id="UP001403385">
    <property type="component" value="Unassembled WGS sequence"/>
</dbReference>
<sequence>MGNLKVEKSHSNGFKVQITDDTEEIIARAWVPGKPETMKEAKLKIPKPLVEKIEGPFTEDGRQVEEMIVGKSYIFKATQFSKSVHDPFRHIKWSVEQDEKGTREELPSSELYKEDNTICYKYTPSQGEKVRIYAFCQSASKDISIEVPLVSFPFCIDRYKMPGLDRDGEDIAHDLTYGKGAVSSNHTSVYPPDEVKKYRKEYIVNGFDIEKHGVFANMDTIRENPYDSSIGYRPSQVGSDHFNEYNARRDEHFNNKALYISNEYDRASYPKAIYSQEEIYQAEVPWIIDSGKDVKAYHEGSLFIRDTSDKNLFKLFEEYATTCFAIGAMEGNIKRMIAKFQANEGGIYEDEVLTNQIANHSATKKYCEHLQDYIAEKLKESQGKLLPIIDNIPDFEWQDRDKKGKITVKKNEEGDYIRFARPTFGSLTDTIRGETIALNDIWATEVMIEDIDFRGEDYTVKYQVTLWDHFGLDMTDIEALPNTIPYAKETFAVWFALQHLRGYKPFITKMSFQNTFRGNLKEGMFEREQNRKEEKDSELDAKIEQITSPFYTHPGKI</sequence>
<dbReference type="InterPro" id="IPR017483">
    <property type="entry name" value="CHP03034"/>
</dbReference>
<organism evidence="1 2">
    <name type="scientific">Rapidithrix thailandica</name>
    <dbReference type="NCBI Taxonomy" id="413964"/>
    <lineage>
        <taxon>Bacteria</taxon>
        <taxon>Pseudomonadati</taxon>
        <taxon>Bacteroidota</taxon>
        <taxon>Cytophagia</taxon>
        <taxon>Cytophagales</taxon>
        <taxon>Flammeovirgaceae</taxon>
        <taxon>Rapidithrix</taxon>
    </lineage>
</organism>
<protein>
    <submittedName>
        <fullName evidence="1">DUF3289 family protein</fullName>
    </submittedName>
</protein>
<dbReference type="EMBL" id="JBDKWZ010000018">
    <property type="protein sequence ID" value="MEN7550943.1"/>
    <property type="molecule type" value="Genomic_DNA"/>
</dbReference>
<name>A0AAW9SAJ4_9BACT</name>
<keyword evidence="2" id="KW-1185">Reference proteome</keyword>
<dbReference type="RefSeq" id="WP_346823725.1">
    <property type="nucleotide sequence ID" value="NZ_JBDKWZ010000018.1"/>
</dbReference>
<evidence type="ECO:0000313" key="2">
    <source>
        <dbReference type="Proteomes" id="UP001403385"/>
    </source>
</evidence>
<dbReference type="AlphaFoldDB" id="A0AAW9SAJ4"/>
<gene>
    <name evidence="1" type="ORF">AAG747_23685</name>
</gene>
<accession>A0AAW9SAJ4</accession>
<comment type="caution">
    <text evidence="1">The sequence shown here is derived from an EMBL/GenBank/DDBJ whole genome shotgun (WGS) entry which is preliminary data.</text>
</comment>
<dbReference type="Pfam" id="PF11692">
    <property type="entry name" value="DUF3289"/>
    <property type="match status" value="1"/>
</dbReference>
<reference evidence="1 2" key="1">
    <citation type="submission" date="2024-04" db="EMBL/GenBank/DDBJ databases">
        <title>Novel genus in family Flammeovirgaceae.</title>
        <authorList>
            <person name="Nguyen T.H."/>
            <person name="Vuong T.Q."/>
            <person name="Le H."/>
            <person name="Kim S.-G."/>
        </authorList>
    </citation>
    <scope>NUCLEOTIDE SEQUENCE [LARGE SCALE GENOMIC DNA]</scope>
    <source>
        <strain evidence="1 2">JCM 23209</strain>
    </source>
</reference>
<evidence type="ECO:0000313" key="1">
    <source>
        <dbReference type="EMBL" id="MEN7550943.1"/>
    </source>
</evidence>